<dbReference type="AlphaFoldDB" id="A0A939D7W3"/>
<evidence type="ECO:0000313" key="3">
    <source>
        <dbReference type="Proteomes" id="UP000664545"/>
    </source>
</evidence>
<keyword evidence="1" id="KW-1133">Transmembrane helix</keyword>
<dbReference type="PANTHER" id="PTHR38450:SF1">
    <property type="entry name" value="STAGE V SPORULATION PROTEIN AC"/>
    <property type="match status" value="1"/>
</dbReference>
<dbReference type="InterPro" id="IPR005562">
    <property type="entry name" value="SpoVA"/>
</dbReference>
<gene>
    <name evidence="2" type="primary">spoVAC</name>
    <name evidence="2" type="ORF">JYB65_05215</name>
</gene>
<dbReference type="InterPro" id="IPR014203">
    <property type="entry name" value="Spore_V_AC"/>
</dbReference>
<feature type="transmembrane region" description="Helical" evidence="1">
    <location>
        <begin position="78"/>
        <end position="96"/>
    </location>
</feature>
<dbReference type="PANTHER" id="PTHR38450">
    <property type="entry name" value="STAGE V SPORULATION PROTEIN AC-RELATED"/>
    <property type="match status" value="1"/>
</dbReference>
<evidence type="ECO:0000313" key="2">
    <source>
        <dbReference type="EMBL" id="MBN7772756.1"/>
    </source>
</evidence>
<name>A0A939D7W3_CLOAM</name>
<dbReference type="Proteomes" id="UP000664545">
    <property type="component" value="Unassembled WGS sequence"/>
</dbReference>
<keyword evidence="1" id="KW-0812">Transmembrane</keyword>
<protein>
    <submittedName>
        <fullName evidence="2">Stage V sporulation protein AC</fullName>
    </submittedName>
</protein>
<reference evidence="2" key="1">
    <citation type="submission" date="2021-02" db="EMBL/GenBank/DDBJ databases">
        <title>Abyssanaerobacter marinus gen.nov., sp., nov, anaerobic bacterium isolated from the Onnuri vent field of Indian Ocean and suggestion of Mogibacteriaceae fam. nov., and proposal of reclassification of ambiguous this family's genus member.</title>
        <authorList>
            <person name="Kim Y.J."/>
            <person name="Yang J.-A."/>
        </authorList>
    </citation>
    <scope>NUCLEOTIDE SEQUENCE</scope>
    <source>
        <strain evidence="2">DSM 2634</strain>
    </source>
</reference>
<comment type="caution">
    <text evidence="2">The sequence shown here is derived from an EMBL/GenBank/DDBJ whole genome shotgun (WGS) entry which is preliminary data.</text>
</comment>
<dbReference type="EMBL" id="JAFJZZ010000001">
    <property type="protein sequence ID" value="MBN7772756.1"/>
    <property type="molecule type" value="Genomic_DNA"/>
</dbReference>
<feature type="transmembrane region" description="Helical" evidence="1">
    <location>
        <begin position="103"/>
        <end position="123"/>
    </location>
</feature>
<organism evidence="2 3">
    <name type="scientific">Clostridium aminobutyricum</name>
    <dbReference type="NCBI Taxonomy" id="33953"/>
    <lineage>
        <taxon>Bacteria</taxon>
        <taxon>Bacillati</taxon>
        <taxon>Bacillota</taxon>
        <taxon>Clostridia</taxon>
        <taxon>Eubacteriales</taxon>
        <taxon>Clostridiaceae</taxon>
        <taxon>Clostridium</taxon>
    </lineage>
</organism>
<keyword evidence="3" id="KW-1185">Reference proteome</keyword>
<proteinExistence type="predicted"/>
<accession>A0A939D7W3</accession>
<evidence type="ECO:0000256" key="1">
    <source>
        <dbReference type="SAM" id="Phobius"/>
    </source>
</evidence>
<dbReference type="Pfam" id="PF03862">
    <property type="entry name" value="SpoVAC_SpoVAEB"/>
    <property type="match status" value="1"/>
</dbReference>
<keyword evidence="1" id="KW-0472">Membrane</keyword>
<feature type="transmembrane region" description="Helical" evidence="1">
    <location>
        <begin position="47"/>
        <end position="66"/>
    </location>
</feature>
<sequence>MGKKKLRKEVLRVDTKEEQKKKVAKAYEKYADQFTPKPKYFSNCLKAFIVGGLVCTIALAIQNGLIADGIKEETAKTYVTMILICTAQLLTGLGFFDTIAKFAGAGVIVPITGFANSMVAPAIEYKKEGIVLGAGAKLFSLAGPVLVLGTTTATIIGIIYWLIGKAW</sequence>
<feature type="transmembrane region" description="Helical" evidence="1">
    <location>
        <begin position="143"/>
        <end position="163"/>
    </location>
</feature>
<dbReference type="NCBIfam" id="TIGR02838">
    <property type="entry name" value="spore_V_AC"/>
    <property type="match status" value="1"/>
</dbReference>